<dbReference type="SMART" id="SM00473">
    <property type="entry name" value="PAN_AP"/>
    <property type="match status" value="1"/>
</dbReference>
<dbReference type="Pfam" id="PF08276">
    <property type="entry name" value="PAN_2"/>
    <property type="match status" value="1"/>
</dbReference>
<evidence type="ECO:0000313" key="6">
    <source>
        <dbReference type="EMBL" id="RVW32986.1"/>
    </source>
</evidence>
<dbReference type="GO" id="GO:0016301">
    <property type="term" value="F:kinase activity"/>
    <property type="evidence" value="ECO:0007669"/>
    <property type="project" value="UniProtKB-KW"/>
</dbReference>
<keyword evidence="6" id="KW-0808">Transferase</keyword>
<keyword evidence="1 4" id="KW-0732">Signal</keyword>
<organism evidence="6 7">
    <name type="scientific">Vitis vinifera</name>
    <name type="common">Grape</name>
    <dbReference type="NCBI Taxonomy" id="29760"/>
    <lineage>
        <taxon>Eukaryota</taxon>
        <taxon>Viridiplantae</taxon>
        <taxon>Streptophyta</taxon>
        <taxon>Embryophyta</taxon>
        <taxon>Tracheophyta</taxon>
        <taxon>Spermatophyta</taxon>
        <taxon>Magnoliopsida</taxon>
        <taxon>eudicotyledons</taxon>
        <taxon>Gunneridae</taxon>
        <taxon>Pentapetalae</taxon>
        <taxon>rosids</taxon>
        <taxon>Vitales</taxon>
        <taxon>Vitaceae</taxon>
        <taxon>Viteae</taxon>
        <taxon>Vitis</taxon>
    </lineage>
</organism>
<comment type="caution">
    <text evidence="6">The sequence shown here is derived from an EMBL/GenBank/DDBJ whole genome shotgun (WGS) entry which is preliminary data.</text>
</comment>
<keyword evidence="6" id="KW-0430">Lectin</keyword>
<dbReference type="AlphaFoldDB" id="A0A438DBZ7"/>
<dbReference type="Gene3D" id="2.90.10.10">
    <property type="entry name" value="Bulb-type lectin domain"/>
    <property type="match status" value="1"/>
</dbReference>
<gene>
    <name evidence="6" type="primary">SD25_2</name>
    <name evidence="6" type="ORF">CK203_095591</name>
</gene>
<keyword evidence="6" id="KW-0675">Receptor</keyword>
<keyword evidence="6" id="KW-0418">Kinase</keyword>
<accession>A0A438DBZ7</accession>
<dbReference type="Proteomes" id="UP000288805">
    <property type="component" value="Unassembled WGS sequence"/>
</dbReference>
<evidence type="ECO:0000256" key="4">
    <source>
        <dbReference type="SAM" id="SignalP"/>
    </source>
</evidence>
<dbReference type="CDD" id="cd01098">
    <property type="entry name" value="PAN_AP_plant"/>
    <property type="match status" value="1"/>
</dbReference>
<dbReference type="InterPro" id="IPR003609">
    <property type="entry name" value="Pan_app"/>
</dbReference>
<name>A0A438DBZ7_VITVI</name>
<dbReference type="InterPro" id="IPR011009">
    <property type="entry name" value="Kinase-like_dom_sf"/>
</dbReference>
<evidence type="ECO:0000256" key="2">
    <source>
        <dbReference type="ARBA" id="ARBA00023157"/>
    </source>
</evidence>
<reference evidence="6 7" key="1">
    <citation type="journal article" date="2018" name="PLoS Genet.">
        <title>Population sequencing reveals clonal diversity and ancestral inbreeding in the grapevine cultivar Chardonnay.</title>
        <authorList>
            <person name="Roach M.J."/>
            <person name="Johnson D.L."/>
            <person name="Bohlmann J."/>
            <person name="van Vuuren H.J."/>
            <person name="Jones S.J."/>
            <person name="Pretorius I.S."/>
            <person name="Schmidt S.A."/>
            <person name="Borneman A.R."/>
        </authorList>
    </citation>
    <scope>NUCLEOTIDE SEQUENCE [LARGE SCALE GENOMIC DNA]</scope>
    <source>
        <strain evidence="7">cv. Chardonnay</strain>
        <tissue evidence="6">Leaf</tissue>
    </source>
</reference>
<keyword evidence="2" id="KW-1015">Disulfide bond</keyword>
<keyword evidence="3" id="KW-0325">Glycoprotein</keyword>
<dbReference type="SUPFAM" id="SSF56112">
    <property type="entry name" value="Protein kinase-like (PK-like)"/>
    <property type="match status" value="1"/>
</dbReference>
<evidence type="ECO:0000256" key="3">
    <source>
        <dbReference type="ARBA" id="ARBA00023180"/>
    </source>
</evidence>
<dbReference type="PANTHER" id="PTHR47976:SF30">
    <property type="entry name" value="RECEPTOR-LIKE SERINE_THREONINE-PROTEIN KINASE"/>
    <property type="match status" value="1"/>
</dbReference>
<dbReference type="PROSITE" id="PS50948">
    <property type="entry name" value="PAN"/>
    <property type="match status" value="1"/>
</dbReference>
<sequence length="495" mass="55427">MSISRVLSCVLHFLSLLIPSLHHVNAQDHPLAKIPSLRTNNFWLSRPYFNPASFLDVNNSVANLSSLWVNKPSADHHVRTGRNSILVPILVRVSDRPSGFVCGFYCNYDCNGFAFAVLIFPNHNATDDSFLPADELKVVWSANRNSLFGLQTHVVSSVVGLNLTETGNLMLFDSNNETVWQSFDHPTDSLLPEQRLVSGQKLVASVQKKTGLKCSCPILTGEENIHFRIIDQKEPDLGCSVVTPLLCEASHDQSFVELKDTSYFPALYYSEDAMDVESCKQACLKNCSCKAAMFTKIWRITKCSFLSEIFSLTDMAANKELIDSTLFLKVQTFQKSPSFLWSISYRRDKAISSSEEIDARKMRRIISAKYQEDLVVFEGILSDRTKIAVKCLNGFAQTRDSFLAEVETIGSIHHLNLLMDRDQSQVVTTLRGTLGYLAPEWSSSAITEKADVYSFGVVTLEILCGQKNLDHARPEKDMHLLNLFKVKAEEGGLSD</sequence>
<feature type="signal peptide" evidence="4">
    <location>
        <begin position="1"/>
        <end position="26"/>
    </location>
</feature>
<feature type="domain" description="Apple" evidence="5">
    <location>
        <begin position="247"/>
        <end position="331"/>
    </location>
</feature>
<dbReference type="Gene3D" id="3.30.200.20">
    <property type="entry name" value="Phosphorylase Kinase, domain 1"/>
    <property type="match status" value="1"/>
</dbReference>
<dbReference type="InterPro" id="IPR036426">
    <property type="entry name" value="Bulb-type_lectin_dom_sf"/>
</dbReference>
<evidence type="ECO:0000313" key="7">
    <source>
        <dbReference type="Proteomes" id="UP000288805"/>
    </source>
</evidence>
<dbReference type="SUPFAM" id="SSF51110">
    <property type="entry name" value="alpha-D-mannose-specific plant lectins"/>
    <property type="match status" value="1"/>
</dbReference>
<dbReference type="InterPro" id="IPR001480">
    <property type="entry name" value="Bulb-type_lectin_dom"/>
</dbReference>
<dbReference type="GO" id="GO:0030246">
    <property type="term" value="F:carbohydrate binding"/>
    <property type="evidence" value="ECO:0007669"/>
    <property type="project" value="UniProtKB-KW"/>
</dbReference>
<dbReference type="PANTHER" id="PTHR47976">
    <property type="entry name" value="G-TYPE LECTIN S-RECEPTOR-LIKE SERINE/THREONINE-PROTEIN KINASE SD2-5"/>
    <property type="match status" value="1"/>
</dbReference>
<dbReference type="Pfam" id="PF01453">
    <property type="entry name" value="B_lectin"/>
    <property type="match status" value="1"/>
</dbReference>
<protein>
    <submittedName>
        <fullName evidence="6">G-type lectin S-receptor-like serine/threonine-protein kinase SD2-5</fullName>
    </submittedName>
</protein>
<evidence type="ECO:0000259" key="5">
    <source>
        <dbReference type="PROSITE" id="PS50948"/>
    </source>
</evidence>
<evidence type="ECO:0000256" key="1">
    <source>
        <dbReference type="ARBA" id="ARBA00022729"/>
    </source>
</evidence>
<feature type="chain" id="PRO_5019542955" evidence="4">
    <location>
        <begin position="27"/>
        <end position="495"/>
    </location>
</feature>
<dbReference type="InterPro" id="IPR051343">
    <property type="entry name" value="G-type_lectin_kinases/EP1-like"/>
</dbReference>
<dbReference type="EMBL" id="QGNW01001698">
    <property type="protein sequence ID" value="RVW32986.1"/>
    <property type="molecule type" value="Genomic_DNA"/>
</dbReference>
<dbReference type="Gene3D" id="1.10.510.10">
    <property type="entry name" value="Transferase(Phosphotransferase) domain 1"/>
    <property type="match status" value="1"/>
</dbReference>
<proteinExistence type="predicted"/>